<feature type="chain" id="PRO_5039928774" evidence="1">
    <location>
        <begin position="29"/>
        <end position="822"/>
    </location>
</feature>
<feature type="signal peptide" evidence="1">
    <location>
        <begin position="1"/>
        <end position="28"/>
    </location>
</feature>
<dbReference type="InterPro" id="IPR011042">
    <property type="entry name" value="6-blade_b-propeller_TolB-like"/>
</dbReference>
<dbReference type="KEGG" id="orp:MOP44_17525"/>
<feature type="domain" description="Bacterial Ig-like" evidence="2">
    <location>
        <begin position="727"/>
        <end position="800"/>
    </location>
</feature>
<gene>
    <name evidence="3" type="ORF">MOP44_17525</name>
</gene>
<sequence length="822" mass="83714">MSRVKSPLCVYAGTLLCSFLLASTPNFAQQLVQHGAPEAPQSIISLAPTPRPQGQVLARLPGDATFQHAPANYHIFATANVGEDAGVEPLTLNFAAATKLTRIESKNKDFVVEPGGTCHEGNSYSRGDSCTLMVRFNPQGPGHRLGFIKVSNSAEASPMSFGLTGNGYAPVVSFTPSQITTVPSSVSAGTGTIKSATNMAIDGGDILYIADTGNSKLKEMDSSGTIVNSAASPIATPASVAVDSFGIAYTANVHSATYYFSLYYPWGSETAYGFAYASSTCTVSAPCAFSAVGMNYPANMSIDNYDNLFFEEGTTGAAEMPVTNISGGTGTLNLWHLSDQFSYSSGSPGSFAVDAYGDLFTKYSFPSAGTCFILEEPLYNAEYSPTANRVAGGVACGFSGDGGLARSAEISSNIGQIAFDIAGNLYFADTGNQRVRRIDAATGIISTVAGNGTQGYTGDSNGATQATLSNPTGVAVDSQGQIYILSNAPSAGPTQVLRMVNRTGHWGYASQLKGTTSAAKVFQLANTGNSTLVLSSAPFFAGTNPTDYAIDSPTTDCVLTTGSTLASGRSCHVGIVFKPSAGGTRSAALVFPDNSVNGSNSISLSGRGMLSPTMTITSPTGGSSVTSGTTVTFAVKVTSTLSPLPTGTVTFKVNGSTIGAPVTLNSSGVASTTFSEASASTYTLEADYSGDANYVSAVATESLIVTALKLPVSVNLVPMATPMSSCGSASFSVQVSSTSGAPPTGLVQLKSGSSALASATLTNGIATLSAAGLSPGSHSFVATYSGDSLHEAATSAPITVKSGLNCVGINPPTIRVKSPGVQ</sequence>
<dbReference type="InterPro" id="IPR013783">
    <property type="entry name" value="Ig-like_fold"/>
</dbReference>
<evidence type="ECO:0000313" key="4">
    <source>
        <dbReference type="Proteomes" id="UP001059380"/>
    </source>
</evidence>
<evidence type="ECO:0000259" key="2">
    <source>
        <dbReference type="Pfam" id="PF16640"/>
    </source>
</evidence>
<dbReference type="Gene3D" id="2.60.40.10">
    <property type="entry name" value="Immunoglobulins"/>
    <property type="match status" value="3"/>
</dbReference>
<dbReference type="RefSeq" id="WP_260791550.1">
    <property type="nucleotide sequence ID" value="NZ_CP093313.1"/>
</dbReference>
<dbReference type="PANTHER" id="PTHR46388">
    <property type="entry name" value="NHL REPEAT-CONTAINING PROTEIN 2"/>
    <property type="match status" value="1"/>
</dbReference>
<keyword evidence="4" id="KW-1185">Reference proteome</keyword>
<accession>A0A9J7BN77</accession>
<dbReference type="AlphaFoldDB" id="A0A9J7BN77"/>
<evidence type="ECO:0000256" key="1">
    <source>
        <dbReference type="SAM" id="SignalP"/>
    </source>
</evidence>
<protein>
    <submittedName>
        <fullName evidence="3">Ig-like domain repeat protein</fullName>
    </submittedName>
</protein>
<dbReference type="EMBL" id="CP093313">
    <property type="protein sequence ID" value="UWZ82366.1"/>
    <property type="molecule type" value="Genomic_DNA"/>
</dbReference>
<organism evidence="3 4">
    <name type="scientific">Occallatibacter riparius</name>
    <dbReference type="NCBI Taxonomy" id="1002689"/>
    <lineage>
        <taxon>Bacteria</taxon>
        <taxon>Pseudomonadati</taxon>
        <taxon>Acidobacteriota</taxon>
        <taxon>Terriglobia</taxon>
        <taxon>Terriglobales</taxon>
        <taxon>Acidobacteriaceae</taxon>
        <taxon>Occallatibacter</taxon>
    </lineage>
</organism>
<proteinExistence type="predicted"/>
<evidence type="ECO:0000313" key="3">
    <source>
        <dbReference type="EMBL" id="UWZ82366.1"/>
    </source>
</evidence>
<name>A0A9J7BN77_9BACT</name>
<feature type="domain" description="Bacterial Ig-like" evidence="2">
    <location>
        <begin position="622"/>
        <end position="702"/>
    </location>
</feature>
<dbReference type="PANTHER" id="PTHR46388:SF2">
    <property type="entry name" value="NHL REPEAT-CONTAINING PROTEIN 2"/>
    <property type="match status" value="1"/>
</dbReference>
<dbReference type="Gene3D" id="2.120.10.30">
    <property type="entry name" value="TolB, C-terminal domain"/>
    <property type="match status" value="2"/>
</dbReference>
<dbReference type="InterPro" id="IPR032109">
    <property type="entry name" value="Big_3_5"/>
</dbReference>
<dbReference type="Pfam" id="PF16640">
    <property type="entry name" value="Big_3_5"/>
    <property type="match status" value="2"/>
</dbReference>
<reference evidence="3" key="1">
    <citation type="submission" date="2021-04" db="EMBL/GenBank/DDBJ databases">
        <title>Phylogenetic analysis of Acidobacteriaceae.</title>
        <authorList>
            <person name="Qiu L."/>
            <person name="Zhang Q."/>
        </authorList>
    </citation>
    <scope>NUCLEOTIDE SEQUENCE</scope>
    <source>
        <strain evidence="3">DSM 25168</strain>
    </source>
</reference>
<dbReference type="Proteomes" id="UP001059380">
    <property type="component" value="Chromosome"/>
</dbReference>
<dbReference type="SUPFAM" id="SSF63825">
    <property type="entry name" value="YWTD domain"/>
    <property type="match status" value="2"/>
</dbReference>
<keyword evidence="1" id="KW-0732">Signal</keyword>